<keyword evidence="2" id="KW-1185">Reference proteome</keyword>
<dbReference type="AlphaFoldDB" id="A0A1P9WVI6"/>
<sequence>MITETHLKDCEAQVREAIDELFNLIKKREHNLNDYIVLLADGSYKENYIGTVQNLSPYVIDDRMGHYRDLHRREFYVTYINQDREVYYNKLDQEKQAAFFRYCTSLEFMIYTHIWESNWFLKTLKQISNLVAGREYDWKIESEIPDFERREFITKEIRGVFEKENLKIVEVMKSYHSQIRNAFAHNAYNFSFPSGIGGKIYFNNYTGKNWELKSTTYEEWHDRFALTISLAHYLLEKIRTERTSLKDSIYEISHPSLLTGGKCRRTKIRYSVEHDSFTFVRD</sequence>
<accession>A0A1P9WVI6</accession>
<dbReference type="KEGG" id="smon:AWR27_08460"/>
<dbReference type="Proteomes" id="UP000187941">
    <property type="component" value="Chromosome"/>
</dbReference>
<reference evidence="1 2" key="1">
    <citation type="submission" date="2016-01" db="EMBL/GenBank/DDBJ databases">
        <authorList>
            <person name="Oliw E.H."/>
        </authorList>
    </citation>
    <scope>NUCLEOTIDE SEQUENCE [LARGE SCALE GENOMIC DNA]</scope>
    <source>
        <strain evidence="1 2">DY10</strain>
    </source>
</reference>
<organism evidence="1 2">
    <name type="scientific">Spirosoma montaniterrae</name>
    <dbReference type="NCBI Taxonomy" id="1178516"/>
    <lineage>
        <taxon>Bacteria</taxon>
        <taxon>Pseudomonadati</taxon>
        <taxon>Bacteroidota</taxon>
        <taxon>Cytophagia</taxon>
        <taxon>Cytophagales</taxon>
        <taxon>Cytophagaceae</taxon>
        <taxon>Spirosoma</taxon>
    </lineage>
</organism>
<dbReference type="EMBL" id="CP014263">
    <property type="protein sequence ID" value="AQG79348.1"/>
    <property type="molecule type" value="Genomic_DNA"/>
</dbReference>
<name>A0A1P9WVI6_9BACT</name>
<dbReference type="RefSeq" id="WP_077130784.1">
    <property type="nucleotide sequence ID" value="NZ_CP014263.1"/>
</dbReference>
<evidence type="ECO:0000313" key="2">
    <source>
        <dbReference type="Proteomes" id="UP000187941"/>
    </source>
</evidence>
<evidence type="ECO:0000313" key="1">
    <source>
        <dbReference type="EMBL" id="AQG79348.1"/>
    </source>
</evidence>
<dbReference type="OrthoDB" id="871963at2"/>
<proteinExistence type="predicted"/>
<protein>
    <submittedName>
        <fullName evidence="1">Uncharacterized protein</fullName>
    </submittedName>
</protein>
<gene>
    <name evidence="1" type="ORF">AWR27_08460</name>
</gene>